<reference evidence="1" key="2">
    <citation type="submission" date="2020-11" db="EMBL/GenBank/DDBJ databases">
        <authorList>
            <person name="McCartney M.A."/>
            <person name="Auch B."/>
            <person name="Kono T."/>
            <person name="Mallez S."/>
            <person name="Becker A."/>
            <person name="Gohl D.M."/>
            <person name="Silverstein K.A.T."/>
            <person name="Koren S."/>
            <person name="Bechman K.B."/>
            <person name="Herman A."/>
            <person name="Abrahante J.E."/>
            <person name="Garbe J."/>
        </authorList>
    </citation>
    <scope>NUCLEOTIDE SEQUENCE</scope>
    <source>
        <strain evidence="1">Duluth1</strain>
        <tissue evidence="1">Whole animal</tissue>
    </source>
</reference>
<dbReference type="AlphaFoldDB" id="A0A9D4RZW1"/>
<reference evidence="1" key="1">
    <citation type="journal article" date="2019" name="bioRxiv">
        <title>The Genome of the Zebra Mussel, Dreissena polymorpha: A Resource for Invasive Species Research.</title>
        <authorList>
            <person name="McCartney M.A."/>
            <person name="Auch B."/>
            <person name="Kono T."/>
            <person name="Mallez S."/>
            <person name="Zhang Y."/>
            <person name="Obille A."/>
            <person name="Becker A."/>
            <person name="Abrahante J.E."/>
            <person name="Garbe J."/>
            <person name="Badalamenti J.P."/>
            <person name="Herman A."/>
            <person name="Mangelson H."/>
            <person name="Liachko I."/>
            <person name="Sullivan S."/>
            <person name="Sone E.D."/>
            <person name="Koren S."/>
            <person name="Silverstein K.A.T."/>
            <person name="Beckman K.B."/>
            <person name="Gohl D.M."/>
        </authorList>
    </citation>
    <scope>NUCLEOTIDE SEQUENCE</scope>
    <source>
        <strain evidence="1">Duluth1</strain>
        <tissue evidence="1">Whole animal</tissue>
    </source>
</reference>
<dbReference type="EMBL" id="JAIWYP010000001">
    <property type="protein sequence ID" value="KAH3887056.1"/>
    <property type="molecule type" value="Genomic_DNA"/>
</dbReference>
<evidence type="ECO:0000313" key="2">
    <source>
        <dbReference type="Proteomes" id="UP000828390"/>
    </source>
</evidence>
<comment type="caution">
    <text evidence="1">The sequence shown here is derived from an EMBL/GenBank/DDBJ whole genome shotgun (WGS) entry which is preliminary data.</text>
</comment>
<dbReference type="Proteomes" id="UP000828390">
    <property type="component" value="Unassembled WGS sequence"/>
</dbReference>
<sequence>MTNLRPLKLVPLLPLFSPNSMLKKVEMFSSRNAGKCRQPLHRTRNRLLFYWLGAHPILYNKTLNEYKETQKKEYRWRERANLLGKDADIIKPGRTAFVQGMGG</sequence>
<gene>
    <name evidence="1" type="ORF">DPMN_011069</name>
</gene>
<accession>A0A9D4RZW1</accession>
<protein>
    <submittedName>
        <fullName evidence="1">Uncharacterized protein</fullName>
    </submittedName>
</protein>
<evidence type="ECO:0000313" key="1">
    <source>
        <dbReference type="EMBL" id="KAH3887056.1"/>
    </source>
</evidence>
<proteinExistence type="predicted"/>
<name>A0A9D4RZW1_DREPO</name>
<organism evidence="1 2">
    <name type="scientific">Dreissena polymorpha</name>
    <name type="common">Zebra mussel</name>
    <name type="synonym">Mytilus polymorpha</name>
    <dbReference type="NCBI Taxonomy" id="45954"/>
    <lineage>
        <taxon>Eukaryota</taxon>
        <taxon>Metazoa</taxon>
        <taxon>Spiralia</taxon>
        <taxon>Lophotrochozoa</taxon>
        <taxon>Mollusca</taxon>
        <taxon>Bivalvia</taxon>
        <taxon>Autobranchia</taxon>
        <taxon>Heteroconchia</taxon>
        <taxon>Euheterodonta</taxon>
        <taxon>Imparidentia</taxon>
        <taxon>Neoheterodontei</taxon>
        <taxon>Myida</taxon>
        <taxon>Dreissenoidea</taxon>
        <taxon>Dreissenidae</taxon>
        <taxon>Dreissena</taxon>
    </lineage>
</organism>
<keyword evidence="2" id="KW-1185">Reference proteome</keyword>